<accession>A0ABQ9JLE2</accession>
<dbReference type="Proteomes" id="UP001162164">
    <property type="component" value="Unassembled WGS sequence"/>
</dbReference>
<comment type="caution">
    <text evidence="1">The sequence shown here is derived from an EMBL/GenBank/DDBJ whole genome shotgun (WGS) entry which is preliminary data.</text>
</comment>
<keyword evidence="2" id="KW-1185">Reference proteome</keyword>
<evidence type="ECO:0000313" key="2">
    <source>
        <dbReference type="Proteomes" id="UP001162164"/>
    </source>
</evidence>
<name>A0ABQ9JLE2_9CUCU</name>
<gene>
    <name evidence="1" type="ORF">NQ317_017487</name>
</gene>
<dbReference type="EMBL" id="JAPWTJ010000404">
    <property type="protein sequence ID" value="KAJ8978764.1"/>
    <property type="molecule type" value="Genomic_DNA"/>
</dbReference>
<organism evidence="1 2">
    <name type="scientific">Molorchus minor</name>
    <dbReference type="NCBI Taxonomy" id="1323400"/>
    <lineage>
        <taxon>Eukaryota</taxon>
        <taxon>Metazoa</taxon>
        <taxon>Ecdysozoa</taxon>
        <taxon>Arthropoda</taxon>
        <taxon>Hexapoda</taxon>
        <taxon>Insecta</taxon>
        <taxon>Pterygota</taxon>
        <taxon>Neoptera</taxon>
        <taxon>Endopterygota</taxon>
        <taxon>Coleoptera</taxon>
        <taxon>Polyphaga</taxon>
        <taxon>Cucujiformia</taxon>
        <taxon>Chrysomeloidea</taxon>
        <taxon>Cerambycidae</taxon>
        <taxon>Lamiinae</taxon>
        <taxon>Monochamini</taxon>
        <taxon>Molorchus</taxon>
    </lineage>
</organism>
<proteinExistence type="predicted"/>
<reference evidence="1" key="1">
    <citation type="journal article" date="2023" name="Insect Mol. Biol.">
        <title>Genome sequencing provides insights into the evolution of gene families encoding plant cell wall-degrading enzymes in longhorned beetles.</title>
        <authorList>
            <person name="Shin N.R."/>
            <person name="Okamura Y."/>
            <person name="Kirsch R."/>
            <person name="Pauchet Y."/>
        </authorList>
    </citation>
    <scope>NUCLEOTIDE SEQUENCE</scope>
    <source>
        <strain evidence="1">MMC_N1</strain>
    </source>
</reference>
<evidence type="ECO:0000313" key="1">
    <source>
        <dbReference type="EMBL" id="KAJ8978764.1"/>
    </source>
</evidence>
<protein>
    <submittedName>
        <fullName evidence="1">Uncharacterized protein</fullName>
    </submittedName>
</protein>
<sequence length="331" mass="38279">MATSLKRNRSRRRIAAVTFLSNISLDGSYRDTRLSLLPRNGAITKTPFLRTEEIFAEESDGLDDCFSDPEQNLRKGESHNKLRKGVEKCKPTNNGDVNYLSSDPESVITPIKAIIEENALKNRSSRESTKCYNRQTIFPKILSTSVNPATPRERRVQAHLELAELVEILARLLNCCFLAMNKKEKLLQNSEEDFPIKLRYVVKMKNTYTAAVQKAWDLFLIETNPHLLFLRKYNAKLRLLNLQNILNLEKREDSNGYFKASTFLWFVLLYHIRRTPGQIQSLNFTEEELRSTNRPLSSMGDGLDPFDSLVLREVEMDRRIPMDTCLFLQNK</sequence>